<evidence type="ECO:0000313" key="2">
    <source>
        <dbReference type="EMBL" id="AJA08535.1"/>
    </source>
</evidence>
<keyword evidence="3" id="KW-1185">Reference proteome</keyword>
<accession>A0A0A7PET4</accession>
<protein>
    <submittedName>
        <fullName evidence="2">Anti-FecI sigma factor FecR</fullName>
    </submittedName>
</protein>
<dbReference type="InterPro" id="IPR012373">
    <property type="entry name" value="Ferrdict_sens_TM"/>
</dbReference>
<proteinExistence type="predicted"/>
<dbReference type="Gene3D" id="2.60.120.1440">
    <property type="match status" value="1"/>
</dbReference>
<dbReference type="RefSeq" id="WP_039573660.1">
    <property type="nucleotide sequence ID" value="NZ_CP009122.1"/>
</dbReference>
<gene>
    <name evidence="2" type="ORF">SKP52_08080</name>
</gene>
<dbReference type="OrthoDB" id="7346218at2"/>
<dbReference type="PANTHER" id="PTHR30273">
    <property type="entry name" value="PERIPLASMIC SIGNAL SENSOR AND SIGMA FACTOR ACTIVATOR FECR-RELATED"/>
    <property type="match status" value="1"/>
</dbReference>
<dbReference type="PANTHER" id="PTHR30273:SF2">
    <property type="entry name" value="PROTEIN FECR"/>
    <property type="match status" value="1"/>
</dbReference>
<organism evidence="2 3">
    <name type="scientific">Sphingopyxis fribergensis</name>
    <dbReference type="NCBI Taxonomy" id="1515612"/>
    <lineage>
        <taxon>Bacteria</taxon>
        <taxon>Pseudomonadati</taxon>
        <taxon>Pseudomonadota</taxon>
        <taxon>Alphaproteobacteria</taxon>
        <taxon>Sphingomonadales</taxon>
        <taxon>Sphingomonadaceae</taxon>
        <taxon>Sphingopyxis</taxon>
    </lineage>
</organism>
<evidence type="ECO:0000259" key="1">
    <source>
        <dbReference type="Pfam" id="PF04773"/>
    </source>
</evidence>
<dbReference type="KEGG" id="sphk:SKP52_08080"/>
<dbReference type="Proteomes" id="UP000030907">
    <property type="component" value="Chromosome"/>
</dbReference>
<reference evidence="2 3" key="1">
    <citation type="journal article" date="2015" name="Int. J. Syst. Evol. Microbiol.">
        <title>Description of Sphingopyxis fribergensis sp. nov. - a soil bacterium with the ability to degrade styrene and phenylacetic acid.</title>
        <authorList>
            <person name="Oelschlagel M."/>
            <person name="Ruckert C."/>
            <person name="Kalinowski J."/>
            <person name="Schmidt G."/>
            <person name="Schlomann M."/>
            <person name="Tischler D."/>
        </authorList>
    </citation>
    <scope>NUCLEOTIDE SEQUENCE [LARGE SCALE GENOMIC DNA]</scope>
    <source>
        <strain evidence="2 3">Kp5.2</strain>
    </source>
</reference>
<dbReference type="HOGENOM" id="CLU_050192_0_2_5"/>
<dbReference type="EMBL" id="CP009122">
    <property type="protein sequence ID" value="AJA08535.1"/>
    <property type="molecule type" value="Genomic_DNA"/>
</dbReference>
<dbReference type="GO" id="GO:0016989">
    <property type="term" value="F:sigma factor antagonist activity"/>
    <property type="evidence" value="ECO:0007669"/>
    <property type="project" value="TreeGrafter"/>
</dbReference>
<dbReference type="PIRSF" id="PIRSF018266">
    <property type="entry name" value="FecR"/>
    <property type="match status" value="1"/>
</dbReference>
<evidence type="ECO:0000313" key="3">
    <source>
        <dbReference type="Proteomes" id="UP000030907"/>
    </source>
</evidence>
<feature type="domain" description="FecR protein" evidence="1">
    <location>
        <begin position="108"/>
        <end position="198"/>
    </location>
</feature>
<sequence>MAEHGPDPQNAAIDWLARQRDPLFDDWDGFTIWLEADAAHAAHYQRLMALDAAIADDLAADPPPFISRADAASDPPKRWRRTGLFATGAAAAFAMLAFLTLRPDGTYEVATREGQRKHISLADGSRIVLNEATRLRLDSDKPRSAELVTGGALFDVVHDPRTRFRVTFDGGMVQNLGTRFTVTRKGDSTEVAVAEGAVAFQAGNIRAELRPGEQLVATGNRVVRGSIATEAIGRWATPRLDYDNAPLQTVAADLSRELGAPVSVSPGAANMRISATIQLDIDVEHSMVRFGPLLGVDVRRDGDGWTLSPGK</sequence>
<dbReference type="STRING" id="1515612.SKP52_08080"/>
<dbReference type="InterPro" id="IPR006860">
    <property type="entry name" value="FecR"/>
</dbReference>
<dbReference type="AlphaFoldDB" id="A0A0A7PET4"/>
<name>A0A0A7PET4_9SPHN</name>
<dbReference type="Pfam" id="PF04773">
    <property type="entry name" value="FecR"/>
    <property type="match status" value="1"/>
</dbReference>